<dbReference type="InterPro" id="IPR009056">
    <property type="entry name" value="Cyt_c-like_dom"/>
</dbReference>
<evidence type="ECO:0000256" key="11">
    <source>
        <dbReference type="RuleBase" id="RU004427"/>
    </source>
</evidence>
<name>A0AAV5RJZ5_STABA</name>
<keyword evidence="7 11" id="KW-0249">Electron transport</keyword>
<dbReference type="EMBL" id="BTGC01000008">
    <property type="protein sequence ID" value="GMM51884.1"/>
    <property type="molecule type" value="Genomic_DNA"/>
</dbReference>
<comment type="similarity">
    <text evidence="2 10">Belongs to the cytochrome c family.</text>
</comment>
<evidence type="ECO:0000256" key="3">
    <source>
        <dbReference type="ARBA" id="ARBA00022448"/>
    </source>
</evidence>
<dbReference type="PANTHER" id="PTHR11961">
    <property type="entry name" value="CYTOCHROME C"/>
    <property type="match status" value="1"/>
</dbReference>
<evidence type="ECO:0000256" key="4">
    <source>
        <dbReference type="ARBA" id="ARBA00022617"/>
    </source>
</evidence>
<keyword evidence="5 11" id="KW-0679">Respiratory chain</keyword>
<keyword evidence="14" id="KW-1185">Reference proteome</keyword>
<feature type="domain" description="Cytochrome c" evidence="12">
    <location>
        <begin position="3"/>
        <end position="102"/>
    </location>
</feature>
<evidence type="ECO:0000256" key="9">
    <source>
        <dbReference type="PROSITE-ProRule" id="PRU00433"/>
    </source>
</evidence>
<evidence type="ECO:0000256" key="2">
    <source>
        <dbReference type="ARBA" id="ARBA00006488"/>
    </source>
</evidence>
<dbReference type="GO" id="GO:0005758">
    <property type="term" value="C:mitochondrial intermembrane space"/>
    <property type="evidence" value="ECO:0007669"/>
    <property type="project" value="UniProtKB-SubCell"/>
</dbReference>
<keyword evidence="4 9" id="KW-0349">Heme</keyword>
<protein>
    <submittedName>
        <fullName evidence="13">Cytochrome c isoform 2</fullName>
    </submittedName>
</protein>
<evidence type="ECO:0000256" key="8">
    <source>
        <dbReference type="ARBA" id="ARBA00023004"/>
    </source>
</evidence>
<keyword evidence="8 9" id="KW-0408">Iron</keyword>
<evidence type="ECO:0000313" key="14">
    <source>
        <dbReference type="Proteomes" id="UP001362899"/>
    </source>
</evidence>
<dbReference type="PROSITE" id="PS51007">
    <property type="entry name" value="CYTC"/>
    <property type="match status" value="1"/>
</dbReference>
<proteinExistence type="inferred from homology"/>
<comment type="function">
    <text evidence="11">Electron carrier protein. The oxidized form of the cytochrome c heme group can accept an electron from the heme group of the cytochrome c1 subunit of cytochrome reductase. Cytochrome c then transfers this electron to the cytochrome oxidase complex, the final protein carrier in the mitochondrial electron-transport chain.</text>
</comment>
<dbReference type="Gene3D" id="1.10.760.10">
    <property type="entry name" value="Cytochrome c-like domain"/>
    <property type="match status" value="1"/>
</dbReference>
<dbReference type="FunFam" id="1.10.760.10:FF:000001">
    <property type="entry name" value="Cytochrome c iso-1"/>
    <property type="match status" value="1"/>
</dbReference>
<evidence type="ECO:0000256" key="7">
    <source>
        <dbReference type="ARBA" id="ARBA00022982"/>
    </source>
</evidence>
<gene>
    <name evidence="13" type="ORF">DASB73_028470</name>
</gene>
<dbReference type="Pfam" id="PF00034">
    <property type="entry name" value="Cytochrom_C"/>
    <property type="match status" value="1"/>
</dbReference>
<sequence length="103" mass="11229">MAGNSKKGAKLFKTRCAQCHVVDDTNKVGPGLKGVLGRQCGTKDGFSFSDAMKDKGISWDESTFHEYISNPKKYIPGNKMAFAGLKKKADIDDLYAYISSATK</sequence>
<comment type="caution">
    <text evidence="13">The sequence shown here is derived from an EMBL/GenBank/DDBJ whole genome shotgun (WGS) entry which is preliminary data.</text>
</comment>
<evidence type="ECO:0000256" key="6">
    <source>
        <dbReference type="ARBA" id="ARBA00022723"/>
    </source>
</evidence>
<dbReference type="GO" id="GO:0020037">
    <property type="term" value="F:heme binding"/>
    <property type="evidence" value="ECO:0007669"/>
    <property type="project" value="InterPro"/>
</dbReference>
<evidence type="ECO:0000256" key="10">
    <source>
        <dbReference type="RuleBase" id="RU004426"/>
    </source>
</evidence>
<dbReference type="PRINTS" id="PR00604">
    <property type="entry name" value="CYTCHRMECIAB"/>
</dbReference>
<dbReference type="AlphaFoldDB" id="A0AAV5RJZ5"/>
<keyword evidence="3 11" id="KW-0813">Transport</keyword>
<organism evidence="13 14">
    <name type="scientific">Starmerella bacillaris</name>
    <name type="common">Yeast</name>
    <name type="synonym">Candida zemplinina</name>
    <dbReference type="NCBI Taxonomy" id="1247836"/>
    <lineage>
        <taxon>Eukaryota</taxon>
        <taxon>Fungi</taxon>
        <taxon>Dikarya</taxon>
        <taxon>Ascomycota</taxon>
        <taxon>Saccharomycotina</taxon>
        <taxon>Dipodascomycetes</taxon>
        <taxon>Dipodascales</taxon>
        <taxon>Trichomonascaceae</taxon>
        <taxon>Starmerella</taxon>
    </lineage>
</organism>
<reference evidence="13 14" key="1">
    <citation type="journal article" date="2023" name="Elife">
        <title>Identification of key yeast species and microbe-microbe interactions impacting larval growth of Drosophila in the wild.</title>
        <authorList>
            <person name="Mure A."/>
            <person name="Sugiura Y."/>
            <person name="Maeda R."/>
            <person name="Honda K."/>
            <person name="Sakurai N."/>
            <person name="Takahashi Y."/>
            <person name="Watada M."/>
            <person name="Katoh T."/>
            <person name="Gotoh A."/>
            <person name="Gotoh Y."/>
            <person name="Taniguchi I."/>
            <person name="Nakamura K."/>
            <person name="Hayashi T."/>
            <person name="Katayama T."/>
            <person name="Uemura T."/>
            <person name="Hattori Y."/>
        </authorList>
    </citation>
    <scope>NUCLEOTIDE SEQUENCE [LARGE SCALE GENOMIC DNA]</scope>
    <source>
        <strain evidence="13 14">SB-73</strain>
    </source>
</reference>
<dbReference type="InterPro" id="IPR002327">
    <property type="entry name" value="Cyt_c_1A/1B"/>
</dbReference>
<keyword evidence="11" id="KW-0496">Mitochondrion</keyword>
<dbReference type="SUPFAM" id="SSF46626">
    <property type="entry name" value="Cytochrome c"/>
    <property type="match status" value="1"/>
</dbReference>
<dbReference type="GO" id="GO:0009055">
    <property type="term" value="F:electron transfer activity"/>
    <property type="evidence" value="ECO:0007669"/>
    <property type="project" value="InterPro"/>
</dbReference>
<evidence type="ECO:0000259" key="12">
    <source>
        <dbReference type="PROSITE" id="PS51007"/>
    </source>
</evidence>
<dbReference type="GO" id="GO:0046872">
    <property type="term" value="F:metal ion binding"/>
    <property type="evidence" value="ECO:0007669"/>
    <property type="project" value="UniProtKB-KW"/>
</dbReference>
<evidence type="ECO:0000313" key="13">
    <source>
        <dbReference type="EMBL" id="GMM51884.1"/>
    </source>
</evidence>
<comment type="subcellular location">
    <subcellularLocation>
        <location evidence="1">Mitochondrion intermembrane space</location>
    </subcellularLocation>
</comment>
<evidence type="ECO:0000256" key="5">
    <source>
        <dbReference type="ARBA" id="ARBA00022660"/>
    </source>
</evidence>
<accession>A0AAV5RJZ5</accession>
<keyword evidence="6 9" id="KW-0479">Metal-binding</keyword>
<comment type="PTM">
    <text evidence="11">Binds 1 heme group per subunit.</text>
</comment>
<dbReference type="Proteomes" id="UP001362899">
    <property type="component" value="Unassembled WGS sequence"/>
</dbReference>
<evidence type="ECO:0000256" key="1">
    <source>
        <dbReference type="ARBA" id="ARBA00004569"/>
    </source>
</evidence>
<dbReference type="InterPro" id="IPR036909">
    <property type="entry name" value="Cyt_c-like_dom_sf"/>
</dbReference>